<dbReference type="EMBL" id="CP073355">
    <property type="protein sequence ID" value="URA11355.1"/>
    <property type="molecule type" value="Genomic_DNA"/>
</dbReference>
<name>A0AAX3BGE1_9SPIR</name>
<dbReference type="Proteomes" id="UP001056539">
    <property type="component" value="Chromosome"/>
</dbReference>
<dbReference type="GO" id="GO:0005524">
    <property type="term" value="F:ATP binding"/>
    <property type="evidence" value="ECO:0007669"/>
    <property type="project" value="UniProtKB-KW"/>
</dbReference>
<dbReference type="InterPro" id="IPR036890">
    <property type="entry name" value="HATPase_C_sf"/>
</dbReference>
<dbReference type="KEGG" id="taqu:KDW03_02690"/>
<gene>
    <name evidence="1" type="ORF">KDW03_02690</name>
</gene>
<dbReference type="AlphaFoldDB" id="A0AAX3BGE1"/>
<evidence type="ECO:0000313" key="2">
    <source>
        <dbReference type="Proteomes" id="UP001056539"/>
    </source>
</evidence>
<accession>A0AAX3BGE1</accession>
<keyword evidence="1" id="KW-0067">ATP-binding</keyword>
<protein>
    <submittedName>
        <fullName evidence="1">ATP-binding protein</fullName>
    </submittedName>
</protein>
<dbReference type="Gene3D" id="3.30.565.10">
    <property type="entry name" value="Histidine kinase-like ATPase, C-terminal domain"/>
    <property type="match status" value="1"/>
</dbReference>
<organism evidence="1 2">
    <name type="scientific">Thermospira aquatica</name>
    <dbReference type="NCBI Taxonomy" id="2828656"/>
    <lineage>
        <taxon>Bacteria</taxon>
        <taxon>Pseudomonadati</taxon>
        <taxon>Spirochaetota</taxon>
        <taxon>Spirochaetia</taxon>
        <taxon>Brevinematales</taxon>
        <taxon>Thermospiraceae</taxon>
        <taxon>Thermospira</taxon>
    </lineage>
</organism>
<reference evidence="1" key="2">
    <citation type="submission" date="2022-06" db="EMBL/GenBank/DDBJ databases">
        <title>Thermospira aquatica gen. nov., sp. nov.</title>
        <authorList>
            <person name="Ben Ali Gam Z."/>
            <person name="Labat M."/>
        </authorList>
    </citation>
    <scope>NUCLEOTIDE SEQUENCE</scope>
    <source>
        <strain evidence="1">F1F22</strain>
    </source>
</reference>
<keyword evidence="2" id="KW-1185">Reference proteome</keyword>
<reference evidence="1" key="1">
    <citation type="submission" date="2021-04" db="EMBL/GenBank/DDBJ databases">
        <authorList>
            <person name="Postec A."/>
        </authorList>
    </citation>
    <scope>NUCLEOTIDE SEQUENCE</scope>
    <source>
        <strain evidence="1">F1F22</strain>
    </source>
</reference>
<proteinExistence type="predicted"/>
<sequence>MRLEDGREIQVKQLAKVDDSHALFNTHGMYYKEFPSDFSKVRAYTSYIIQYAPDLYKEVNLLEQQISEIVKNGIEHGNKMDPNKKIKVWFDFNKRAKVIVEDEGNGFPLMNEWNQFAIDRTICLVTQDFEHFADLIAWKGPESTEMDGGNALFAALEYWNGGFLYNQRGNRCVAVRYFPDNAEYRKYV</sequence>
<keyword evidence="1" id="KW-0547">Nucleotide-binding</keyword>
<evidence type="ECO:0000313" key="1">
    <source>
        <dbReference type="EMBL" id="URA11355.1"/>
    </source>
</evidence>
<dbReference type="SUPFAM" id="SSF55874">
    <property type="entry name" value="ATPase domain of HSP90 chaperone/DNA topoisomerase II/histidine kinase"/>
    <property type="match status" value="1"/>
</dbReference>
<dbReference type="RefSeq" id="WP_408648349.1">
    <property type="nucleotide sequence ID" value="NZ_CP073355.1"/>
</dbReference>